<comment type="caution">
    <text evidence="2">The sequence shown here is derived from an EMBL/GenBank/DDBJ whole genome shotgun (WGS) entry which is preliminary data.</text>
</comment>
<feature type="chain" id="PRO_5016908403" description="Por secretion system C-terminal sorting domain-containing protein" evidence="1">
    <location>
        <begin position="22"/>
        <end position="191"/>
    </location>
</feature>
<evidence type="ECO:0000313" key="3">
    <source>
        <dbReference type="Proteomes" id="UP000251889"/>
    </source>
</evidence>
<proteinExistence type="predicted"/>
<dbReference type="OrthoDB" id="838480at2"/>
<name>A0A364Y1F5_9BACT</name>
<dbReference type="AlphaFoldDB" id="A0A364Y1F5"/>
<protein>
    <recommendedName>
        <fullName evidence="4">Por secretion system C-terminal sorting domain-containing protein</fullName>
    </recommendedName>
</protein>
<dbReference type="EMBL" id="QMFY01000008">
    <property type="protein sequence ID" value="RAW00103.1"/>
    <property type="molecule type" value="Genomic_DNA"/>
</dbReference>
<evidence type="ECO:0000256" key="1">
    <source>
        <dbReference type="SAM" id="SignalP"/>
    </source>
</evidence>
<keyword evidence="1" id="KW-0732">Signal</keyword>
<accession>A0A364Y1F5</accession>
<gene>
    <name evidence="2" type="ORF">DQQ10_16265</name>
</gene>
<evidence type="ECO:0000313" key="2">
    <source>
        <dbReference type="EMBL" id="RAW00103.1"/>
    </source>
</evidence>
<feature type="signal peptide" evidence="1">
    <location>
        <begin position="1"/>
        <end position="21"/>
    </location>
</feature>
<sequence length="191" mass="20865">MNFRITSLLFVFALLSVSAFAEAPASTKAVVSSANNSVYSVVYKSDMAGDVKVSILDKNKKLIFTETIANVASFKRPYNFSQLAEGQYTIVIEDKAGKQLEQVNYTATKVESFVRVNKVANAEGKYVLNVMSSGAEGVYVRISNASSVLHEEKIIVDKSFGLIYNLTQIKGNSEITFEVVTDSGKTTVAEF</sequence>
<organism evidence="2 3">
    <name type="scientific">Pseudochryseolinea flava</name>
    <dbReference type="NCBI Taxonomy" id="2059302"/>
    <lineage>
        <taxon>Bacteria</taxon>
        <taxon>Pseudomonadati</taxon>
        <taxon>Bacteroidota</taxon>
        <taxon>Cytophagia</taxon>
        <taxon>Cytophagales</taxon>
        <taxon>Fulvivirgaceae</taxon>
        <taxon>Pseudochryseolinea</taxon>
    </lineage>
</organism>
<dbReference type="Proteomes" id="UP000251889">
    <property type="component" value="Unassembled WGS sequence"/>
</dbReference>
<keyword evidence="3" id="KW-1185">Reference proteome</keyword>
<dbReference type="RefSeq" id="WP_112747941.1">
    <property type="nucleotide sequence ID" value="NZ_QMFY01000008.1"/>
</dbReference>
<evidence type="ECO:0008006" key="4">
    <source>
        <dbReference type="Google" id="ProtNLM"/>
    </source>
</evidence>
<reference evidence="2 3" key="1">
    <citation type="submission" date="2018-06" db="EMBL/GenBank/DDBJ databases">
        <title>Chryseolinea flavus sp. nov., a member of the phylum Bacteroidetes isolated from soil.</title>
        <authorList>
            <person name="Li Y."/>
            <person name="Wang J."/>
        </authorList>
    </citation>
    <scope>NUCLEOTIDE SEQUENCE [LARGE SCALE GENOMIC DNA]</scope>
    <source>
        <strain evidence="2 3">SDU1-6</strain>
    </source>
</reference>